<evidence type="ECO:0000256" key="1">
    <source>
        <dbReference type="SAM" id="MobiDB-lite"/>
    </source>
</evidence>
<evidence type="ECO:0000313" key="3">
    <source>
        <dbReference type="Proteomes" id="UP001596411"/>
    </source>
</evidence>
<keyword evidence="3" id="KW-1185">Reference proteome</keyword>
<reference evidence="3" key="1">
    <citation type="journal article" date="2019" name="Int. J. Syst. Evol. Microbiol.">
        <title>The Global Catalogue of Microorganisms (GCM) 10K type strain sequencing project: providing services to taxonomists for standard genome sequencing and annotation.</title>
        <authorList>
            <consortium name="The Broad Institute Genomics Platform"/>
            <consortium name="The Broad Institute Genome Sequencing Center for Infectious Disease"/>
            <person name="Wu L."/>
            <person name="Ma J."/>
        </authorList>
    </citation>
    <scope>NUCLEOTIDE SEQUENCE [LARGE SCALE GENOMIC DNA]</scope>
    <source>
        <strain evidence="3">CGMCC 1.13666</strain>
    </source>
</reference>
<dbReference type="RefSeq" id="WP_346061960.1">
    <property type="nucleotide sequence ID" value="NZ_BAAADR010000006.1"/>
</dbReference>
<organism evidence="2 3">
    <name type="scientific">Halomonas salifodinae</name>
    <dbReference type="NCBI Taxonomy" id="438745"/>
    <lineage>
        <taxon>Bacteria</taxon>
        <taxon>Pseudomonadati</taxon>
        <taxon>Pseudomonadota</taxon>
        <taxon>Gammaproteobacteria</taxon>
        <taxon>Oceanospirillales</taxon>
        <taxon>Halomonadaceae</taxon>
        <taxon>Halomonas</taxon>
    </lineage>
</organism>
<feature type="region of interest" description="Disordered" evidence="1">
    <location>
        <begin position="212"/>
        <end position="236"/>
    </location>
</feature>
<dbReference type="Proteomes" id="UP001596411">
    <property type="component" value="Unassembled WGS sequence"/>
</dbReference>
<protein>
    <submittedName>
        <fullName evidence="2">Uncharacterized protein</fullName>
    </submittedName>
</protein>
<dbReference type="EMBL" id="JBHSZP010000033">
    <property type="protein sequence ID" value="MFC7091153.1"/>
    <property type="molecule type" value="Genomic_DNA"/>
</dbReference>
<comment type="caution">
    <text evidence="2">The sequence shown here is derived from an EMBL/GenBank/DDBJ whole genome shotgun (WGS) entry which is preliminary data.</text>
</comment>
<evidence type="ECO:0000313" key="2">
    <source>
        <dbReference type="EMBL" id="MFC7091153.1"/>
    </source>
</evidence>
<gene>
    <name evidence="2" type="ORF">ACFQH5_16535</name>
</gene>
<proteinExistence type="predicted"/>
<accession>A0ABW2F272</accession>
<sequence>MKKIDILGLLRNKDGVGFENGCRVVDRPNVIDIKKESVEAVLVVSGMATVICSNKRDKESAVILKGEICFFGDGDEYVMPQEGSMLLVVDKAIKMKEPSEKTRFNIFGKKSKEKKQSNITGDQDHTLAEEKKEKSLLIEVMPKVRQIWYQAMGPLSESIVNDEEKFKSIAETVYFLLPKPIQLIVKPELFVKFCYENRHIFIVEACQSEQQDETPLLAGGNNSSEPPQPQAEEEKR</sequence>
<name>A0ABW2F272_9GAMM</name>